<dbReference type="Proteomes" id="UP000494106">
    <property type="component" value="Unassembled WGS sequence"/>
</dbReference>
<evidence type="ECO:0000313" key="4">
    <source>
        <dbReference type="Proteomes" id="UP000494106"/>
    </source>
</evidence>
<dbReference type="InterPro" id="IPR029526">
    <property type="entry name" value="PGBD"/>
</dbReference>
<comment type="caution">
    <text evidence="3">The sequence shown here is derived from an EMBL/GenBank/DDBJ whole genome shotgun (WGS) entry which is preliminary data.</text>
</comment>
<keyword evidence="1" id="KW-0472">Membrane</keyword>
<keyword evidence="4" id="KW-1185">Reference proteome</keyword>
<reference evidence="3 4" key="1">
    <citation type="submission" date="2020-04" db="EMBL/GenBank/DDBJ databases">
        <authorList>
            <person name="Wallbank WR R."/>
            <person name="Pardo Diaz C."/>
            <person name="Kozak K."/>
            <person name="Martin S."/>
            <person name="Jiggins C."/>
            <person name="Moest M."/>
            <person name="Warren A I."/>
            <person name="Byers J.R.P. K."/>
            <person name="Montejo-Kovacevich G."/>
            <person name="Yen C E."/>
        </authorList>
    </citation>
    <scope>NUCLEOTIDE SEQUENCE [LARGE SCALE GENOMIC DNA]</scope>
</reference>
<organism evidence="3 4">
    <name type="scientific">Arctia plantaginis</name>
    <name type="common">Wood tiger moth</name>
    <name type="synonym">Phalaena plantaginis</name>
    <dbReference type="NCBI Taxonomy" id="874455"/>
    <lineage>
        <taxon>Eukaryota</taxon>
        <taxon>Metazoa</taxon>
        <taxon>Ecdysozoa</taxon>
        <taxon>Arthropoda</taxon>
        <taxon>Hexapoda</taxon>
        <taxon>Insecta</taxon>
        <taxon>Pterygota</taxon>
        <taxon>Neoptera</taxon>
        <taxon>Endopterygota</taxon>
        <taxon>Lepidoptera</taxon>
        <taxon>Glossata</taxon>
        <taxon>Ditrysia</taxon>
        <taxon>Noctuoidea</taxon>
        <taxon>Erebidae</taxon>
        <taxon>Arctiinae</taxon>
        <taxon>Arctia</taxon>
    </lineage>
</organism>
<dbReference type="AlphaFoldDB" id="A0A8S0YPA8"/>
<feature type="domain" description="PiggyBac transposable element-derived protein" evidence="2">
    <location>
        <begin position="422"/>
        <end position="752"/>
    </location>
</feature>
<dbReference type="EMBL" id="CADEBC010000061">
    <property type="protein sequence ID" value="CAB3221191.1"/>
    <property type="molecule type" value="Genomic_DNA"/>
</dbReference>
<evidence type="ECO:0000256" key="1">
    <source>
        <dbReference type="SAM" id="Phobius"/>
    </source>
</evidence>
<evidence type="ECO:0000259" key="2">
    <source>
        <dbReference type="Pfam" id="PF13843"/>
    </source>
</evidence>
<evidence type="ECO:0000313" key="3">
    <source>
        <dbReference type="EMBL" id="CAB3221191.1"/>
    </source>
</evidence>
<dbReference type="PANTHER" id="PTHR46599:SF3">
    <property type="entry name" value="PIGGYBAC TRANSPOSABLE ELEMENT-DERIVED PROTEIN 4"/>
    <property type="match status" value="1"/>
</dbReference>
<feature type="transmembrane region" description="Helical" evidence="1">
    <location>
        <begin position="735"/>
        <end position="757"/>
    </location>
</feature>
<sequence length="814" mass="93851">MADLCFICDKKLSEGVSVNVVRGLQTLKTASIERNDGHIDYLNTLSSVNVHSECRKVYTSKNVIIASKRRTDESEPSTSSAPRKKRNEVFDFGKLCLFCGQEADEIAEKKKKLKYRRTISNVSTLAFKDNVIKRAEERNDSLGELVKERIYYEYDLIAAEAKYHTICYTNFLTRVPSADKKPRQDDQVTQAMKEIFYYIENNEDSQFTLKELKDVPTEYIPDDKTIITKLQQKYLTDIIITKKIGSFTIISFRDTQLNVLSKAWYENKKSTPVEERLRIVEAAAAIIREDIRSSVVETKTYPPPNKMLDCINEEIPKTLSHFLEEMILKNRKGQVDHLKTKCTSISHAIMASIRERSFSSQLLLGLSVFLHRRYGSKKLLDVLSSLGFAASYSNTIQYEVSSVYHPQPRILPSESGALKDCRNFQPTTSAEIKAFLGVMIMMGLHPLPDFELYWSSDPFYNNPDISSTFTLNRFKKILQNLHLNDNRTKEPRDSVNFDRLHKLRPLIDQLNAIFLQQAEESGIYSVDECMVKFKGRSSMKQYMPMKPIKRGYKVWARCDARTGYLYCFEIYTGKTDTLDEAGLGFTVVTNLCKNVPRDSLVTFDNFFTSCKLVDVLYQNGIFSTGTVRKTRRGLPEFMKEKPHSKKEKLAKNEFCAMTSEPIVAVKWLDTKEVSVLTSAHKQSEVAIIKRTQKDGSKKEVFCPKAIADYTLHMGGVDHFDHFRSSYPTGRKSRKFWMRLFFFMLDAAVINAYILFLSKHAQRDSDHREFRLRLARELIGSFTCKKLAHIQEFVLLWKSGSMEMRTCRSFRNNIT</sequence>
<dbReference type="OrthoDB" id="6753017at2759"/>
<gene>
    <name evidence="3" type="ORF">APLA_LOCUS497</name>
</gene>
<dbReference type="Pfam" id="PF13843">
    <property type="entry name" value="DDE_Tnp_1_7"/>
    <property type="match status" value="1"/>
</dbReference>
<accession>A0A8S0YPA8</accession>
<keyword evidence="1" id="KW-1133">Transmembrane helix</keyword>
<dbReference type="PANTHER" id="PTHR46599">
    <property type="entry name" value="PIGGYBAC TRANSPOSABLE ELEMENT-DERIVED PROTEIN 4"/>
    <property type="match status" value="1"/>
</dbReference>
<keyword evidence="1" id="KW-0812">Transmembrane</keyword>
<name>A0A8S0YPA8_ARCPL</name>
<proteinExistence type="predicted"/>
<protein>
    <recommendedName>
        <fullName evidence="2">PiggyBac transposable element-derived protein domain-containing protein</fullName>
    </recommendedName>
</protein>